<protein>
    <submittedName>
        <fullName evidence="1">Uncharacterized protein</fullName>
    </submittedName>
</protein>
<name>A0ABU6Y3L3_9FABA</name>
<reference evidence="1 2" key="1">
    <citation type="journal article" date="2023" name="Plants (Basel)">
        <title>Bridging the Gap: Combining Genomics and Transcriptomics Approaches to Understand Stylosanthes scabra, an Orphan Legume from the Brazilian Caatinga.</title>
        <authorList>
            <person name="Ferreira-Neto J.R.C."/>
            <person name="da Silva M.D."/>
            <person name="Binneck E."/>
            <person name="de Melo N.F."/>
            <person name="da Silva R.H."/>
            <person name="de Melo A.L.T.M."/>
            <person name="Pandolfi V."/>
            <person name="Bustamante F.O."/>
            <person name="Brasileiro-Vidal A.C."/>
            <person name="Benko-Iseppon A.M."/>
        </authorList>
    </citation>
    <scope>NUCLEOTIDE SEQUENCE [LARGE SCALE GENOMIC DNA]</scope>
    <source>
        <tissue evidence="1">Leaves</tissue>
    </source>
</reference>
<dbReference type="Proteomes" id="UP001341840">
    <property type="component" value="Unassembled WGS sequence"/>
</dbReference>
<organism evidence="1 2">
    <name type="scientific">Stylosanthes scabra</name>
    <dbReference type="NCBI Taxonomy" id="79078"/>
    <lineage>
        <taxon>Eukaryota</taxon>
        <taxon>Viridiplantae</taxon>
        <taxon>Streptophyta</taxon>
        <taxon>Embryophyta</taxon>
        <taxon>Tracheophyta</taxon>
        <taxon>Spermatophyta</taxon>
        <taxon>Magnoliopsida</taxon>
        <taxon>eudicotyledons</taxon>
        <taxon>Gunneridae</taxon>
        <taxon>Pentapetalae</taxon>
        <taxon>rosids</taxon>
        <taxon>fabids</taxon>
        <taxon>Fabales</taxon>
        <taxon>Fabaceae</taxon>
        <taxon>Papilionoideae</taxon>
        <taxon>50 kb inversion clade</taxon>
        <taxon>dalbergioids sensu lato</taxon>
        <taxon>Dalbergieae</taxon>
        <taxon>Pterocarpus clade</taxon>
        <taxon>Stylosanthes</taxon>
    </lineage>
</organism>
<evidence type="ECO:0000313" key="2">
    <source>
        <dbReference type="Proteomes" id="UP001341840"/>
    </source>
</evidence>
<keyword evidence="2" id="KW-1185">Reference proteome</keyword>
<evidence type="ECO:0000313" key="1">
    <source>
        <dbReference type="EMBL" id="MED6203773.1"/>
    </source>
</evidence>
<dbReference type="EMBL" id="JASCZI010241660">
    <property type="protein sequence ID" value="MED6203773.1"/>
    <property type="molecule type" value="Genomic_DNA"/>
</dbReference>
<gene>
    <name evidence="1" type="ORF">PIB30_002537</name>
</gene>
<comment type="caution">
    <text evidence="1">The sequence shown here is derived from an EMBL/GenBank/DDBJ whole genome shotgun (WGS) entry which is preliminary data.</text>
</comment>
<dbReference type="PANTHER" id="PTHR31509">
    <property type="entry name" value="BPS1-LIKE PROTEIN"/>
    <property type="match status" value="1"/>
</dbReference>
<proteinExistence type="predicted"/>
<accession>A0ABU6Y3L3</accession>
<sequence>MKAPSSILKNLSFRRIQPKAPAAVAPSPVPTRFDRVLATELDTLELSLANSTSGEIGLVHFLDATIITQKIALDSLSKNTSNFEDGEDRVAAEDYLDSNIEILDSCNHHAEKLGLMKNYVDSLKIVAHLIEVGTGRPNCAVTARALEHLDSCHCLEKRLKAMEKHGSSLRRVLKKRLTCNHERMLNEVLCGSKVMALMGCKFLELGLSFDSPKLRSMPLNLMKKQKKSQPTTSSFSWLRFLQEFDKMGKYACGCLMMNELVNASKELKELMKGKKGNEVLVLVESCLERIKRRCNELEDLIEVIEGRVNILYKSLIDVRMALMGILSH</sequence>